<organism evidence="2 3">
    <name type="scientific">Cetobacterium somerae ATCC BAA-474</name>
    <dbReference type="NCBI Taxonomy" id="1319815"/>
    <lineage>
        <taxon>Bacteria</taxon>
        <taxon>Fusobacteriati</taxon>
        <taxon>Fusobacteriota</taxon>
        <taxon>Fusobacteriia</taxon>
        <taxon>Fusobacteriales</taxon>
        <taxon>Fusobacteriaceae</taxon>
        <taxon>Cetobacterium</taxon>
    </lineage>
</organism>
<keyword evidence="1" id="KW-1133">Transmembrane helix</keyword>
<dbReference type="PRINTS" id="PR00702">
    <property type="entry name" value="ACRIFLAVINRP"/>
</dbReference>
<feature type="transmembrane region" description="Helical" evidence="1">
    <location>
        <begin position="361"/>
        <end position="381"/>
    </location>
</feature>
<evidence type="ECO:0000256" key="1">
    <source>
        <dbReference type="SAM" id="Phobius"/>
    </source>
</evidence>
<feature type="transmembrane region" description="Helical" evidence="1">
    <location>
        <begin position="1013"/>
        <end position="1040"/>
    </location>
</feature>
<reference evidence="2 3" key="1">
    <citation type="submission" date="2013-08" db="EMBL/GenBank/DDBJ databases">
        <authorList>
            <person name="Weinstock G."/>
            <person name="Sodergren E."/>
            <person name="Wylie T."/>
            <person name="Fulton L."/>
            <person name="Fulton R."/>
            <person name="Fronick C."/>
            <person name="O'Laughlin M."/>
            <person name="Godfrey J."/>
            <person name="Miner T."/>
            <person name="Herter B."/>
            <person name="Appelbaum E."/>
            <person name="Cordes M."/>
            <person name="Lek S."/>
            <person name="Wollam A."/>
            <person name="Pepin K.H."/>
            <person name="Palsikar V.B."/>
            <person name="Mitreva M."/>
            <person name="Wilson R.K."/>
        </authorList>
    </citation>
    <scope>NUCLEOTIDE SEQUENCE [LARGE SCALE GENOMIC DNA]</scope>
    <source>
        <strain evidence="2 3">ATCC BAA-474</strain>
    </source>
</reference>
<feature type="transmembrane region" description="Helical" evidence="1">
    <location>
        <begin position="333"/>
        <end position="354"/>
    </location>
</feature>
<dbReference type="Gene3D" id="3.30.2090.10">
    <property type="entry name" value="Multidrug efflux transporter AcrB TolC docking domain, DN and DC subdomains"/>
    <property type="match status" value="2"/>
</dbReference>
<keyword evidence="3" id="KW-1185">Reference proteome</keyword>
<dbReference type="RefSeq" id="WP_023050607.1">
    <property type="nucleotide sequence ID" value="NZ_CP173062.2"/>
</dbReference>
<keyword evidence="1" id="KW-0472">Membrane</keyword>
<feature type="transmembrane region" description="Helical" evidence="1">
    <location>
        <begin position="522"/>
        <end position="541"/>
    </location>
</feature>
<dbReference type="Proteomes" id="UP000017081">
    <property type="component" value="Unassembled WGS sequence"/>
</dbReference>
<dbReference type="PATRIC" id="fig|1319815.3.peg.1024"/>
<dbReference type="EMBL" id="AXZF01000038">
    <property type="protein sequence ID" value="ERT69100.1"/>
    <property type="molecule type" value="Genomic_DNA"/>
</dbReference>
<feature type="transmembrane region" description="Helical" evidence="1">
    <location>
        <begin position="887"/>
        <end position="906"/>
    </location>
</feature>
<feature type="transmembrane region" description="Helical" evidence="1">
    <location>
        <begin position="939"/>
        <end position="960"/>
    </location>
</feature>
<feature type="transmembrane region" description="Helical" evidence="1">
    <location>
        <begin position="387"/>
        <end position="411"/>
    </location>
</feature>
<dbReference type="InterPro" id="IPR001036">
    <property type="entry name" value="Acrflvin-R"/>
</dbReference>
<dbReference type="Gene3D" id="3.30.70.1440">
    <property type="entry name" value="Multidrug efflux transporter AcrB pore domain"/>
    <property type="match status" value="1"/>
</dbReference>
<dbReference type="Gene3D" id="3.30.70.1430">
    <property type="entry name" value="Multidrug efflux transporter AcrB pore domain"/>
    <property type="match status" value="2"/>
</dbReference>
<proteinExistence type="predicted"/>
<dbReference type="PANTHER" id="PTHR32063:SF18">
    <property type="entry name" value="CATION EFFLUX SYSTEM PROTEIN"/>
    <property type="match status" value="1"/>
</dbReference>
<feature type="transmembrane region" description="Helical" evidence="1">
    <location>
        <begin position="913"/>
        <end position="933"/>
    </location>
</feature>
<name>U7VC44_9FUSO</name>
<dbReference type="SUPFAM" id="SSF82866">
    <property type="entry name" value="Multidrug efflux transporter AcrB transmembrane domain"/>
    <property type="match status" value="2"/>
</dbReference>
<dbReference type="eggNOG" id="COG0841">
    <property type="taxonomic scope" value="Bacteria"/>
</dbReference>
<dbReference type="GO" id="GO:0005886">
    <property type="term" value="C:plasma membrane"/>
    <property type="evidence" value="ECO:0007669"/>
    <property type="project" value="TreeGrafter"/>
</dbReference>
<dbReference type="SUPFAM" id="SSF82693">
    <property type="entry name" value="Multidrug efflux transporter AcrB pore domain, PN1, PN2, PC1 and PC2 subdomains"/>
    <property type="match status" value="2"/>
</dbReference>
<feature type="transmembrane region" description="Helical" evidence="1">
    <location>
        <begin position="989"/>
        <end position="1007"/>
    </location>
</feature>
<keyword evidence="1" id="KW-0812">Transmembrane</keyword>
<dbReference type="AlphaFoldDB" id="U7VC44"/>
<dbReference type="Gene3D" id="3.30.70.1320">
    <property type="entry name" value="Multidrug efflux transporter AcrB pore domain like"/>
    <property type="match status" value="1"/>
</dbReference>
<accession>U7VC44</accession>
<dbReference type="GO" id="GO:0042910">
    <property type="term" value="F:xenobiotic transmembrane transporter activity"/>
    <property type="evidence" value="ECO:0007669"/>
    <property type="project" value="TreeGrafter"/>
</dbReference>
<protein>
    <recommendedName>
        <fullName evidence="4">RND transporter, HAE1/HME family, permease protein</fullName>
    </recommendedName>
</protein>
<dbReference type="InterPro" id="IPR027463">
    <property type="entry name" value="AcrB_DN_DC_subdom"/>
</dbReference>
<evidence type="ECO:0000313" key="2">
    <source>
        <dbReference type="EMBL" id="ERT69100.1"/>
    </source>
</evidence>
<dbReference type="PANTHER" id="PTHR32063">
    <property type="match status" value="1"/>
</dbReference>
<dbReference type="Pfam" id="PF00873">
    <property type="entry name" value="ACR_tran"/>
    <property type="match status" value="2"/>
</dbReference>
<dbReference type="HOGENOM" id="CLU_002755_1_2_0"/>
<dbReference type="Gene3D" id="1.20.1640.10">
    <property type="entry name" value="Multidrug efflux transporter AcrB transmembrane domain"/>
    <property type="match status" value="2"/>
</dbReference>
<comment type="caution">
    <text evidence="2">The sequence shown here is derived from an EMBL/GenBank/DDBJ whole genome shotgun (WGS) entry which is preliminary data.</text>
</comment>
<evidence type="ECO:0000313" key="3">
    <source>
        <dbReference type="Proteomes" id="UP000017081"/>
    </source>
</evidence>
<feature type="transmembrane region" description="Helical" evidence="1">
    <location>
        <begin position="432"/>
        <end position="452"/>
    </location>
</feature>
<evidence type="ECO:0008006" key="4">
    <source>
        <dbReference type="Google" id="ProtNLM"/>
    </source>
</evidence>
<feature type="transmembrane region" description="Helical" evidence="1">
    <location>
        <begin position="12"/>
        <end position="29"/>
    </location>
</feature>
<sequence length="1071" mass="118456">MKLTELAIKNKVTTYFLIVILLIGGYLSYDKSEKAQDPGFTIKVALITTNWPGATAKQMADLVSKRIADQVQNMDSLWYVNSTNTDGQSNVYVNIKAEYKDIQPVWTELRNRINTFVVPNLPQGVQAPQINTFYGDIYGTLLAIGGEGYTYEELYETAYQLKEVLLFNVPQIGSIDISGIQKETIYIDIDNKLLSQTGLTLENIINTLNSSNVIIKGGNIVIDQNRLKVTPSGNFKNIEDIKDTIITSPNGDSSIYLSEVANIYKSYQDPSTYSIDFNGNKSLVLGISLGSGEDVLLMGKGIQETLKTYKNSLPIGLEIGEIYYLPDLVQTNVTAFIVNLFQAVTTIVLVMLVFLGLRSGLIVAALTPTSIAFTLIGLFWFNYGINQITLAGLIIALGMLVDNAVVMSENITVLLEEGKPRMQACLESSRTLAIPLFVSSLTTIMAFSPIILNKQNMGEYVGPLTIVVMLALMSSWLINQTFIPLLCYDFIKLKPGEKQNLNSKPYVLYREILIKVLKNKKITIILTAISFVFGIWLLGLAPANFMPGSTDPVMSTYITLPKGTDVNQTRAVVEDLNKFIEKNYSTGPQEPLPPGLWDYLTTGGTTKTYDKAGVLSWGSFIGGGAPRFSTGYSPQTQLPEYAYIMYNLTDYRLIPKLSQEINEYLLNKYPDIDVVSKGLGSGVSLAKDLGYVFASRDITLLKKVAEEVKTKLTSLDGTYAVSDDWGIEVPKIFIEVDTEKAQMAGFTNDTIGTYLEYVLQGYNASVYRNFDAPPQSTIIPIVLRGTDQYKNDLNSIQSIELVNSKGQAVPLKQIAKISLEYYDSLVSTRNMAYSIEIDAAIKDSTTPLEVNKKFMPWLNEKLKEWGPDVKYYSSGIMQTSDENQQALFAQVPIAILGMFFLVVAQFNSMRKGLTIMLVIPLSILGVAIGLLLTNTDLGFMAMIGIIALAGVVLNHAIILVDKMTIEKDDLGRSDQDAVVFGCQSRLRPIFLTVATTLVGLLPLYFFGGPLFQPVAVVLIFGLVTDTFLALGVIPVIYALFYKIDFANYAYDESRLIENKPTENTENKDIQS</sequence>
<feature type="transmembrane region" description="Helical" evidence="1">
    <location>
        <begin position="464"/>
        <end position="488"/>
    </location>
</feature>
<dbReference type="SUPFAM" id="SSF82714">
    <property type="entry name" value="Multidrug efflux transporter AcrB TolC docking domain, DN and DC subdomains"/>
    <property type="match status" value="2"/>
</dbReference>
<dbReference type="STRING" id="1319815.HMPREF0202_01067"/>
<gene>
    <name evidence="2" type="ORF">HMPREF0202_01067</name>
</gene>